<dbReference type="EC" id="3.1.21.-" evidence="5"/>
<dbReference type="RefSeq" id="WP_013667338.1">
    <property type="nucleotide sequence ID" value="NZ_JBHLWO010000002.1"/>
</dbReference>
<evidence type="ECO:0000313" key="5">
    <source>
        <dbReference type="EMBL" id="MFC0319775.1"/>
    </source>
</evidence>
<name>A0ABV6HLL0_9SPHI</name>
<accession>A0ABV6HLL0</accession>
<sequence length="281" mass="32663">MKVRKYSGELVDFDLQRLKGSLTKSGASNETVELVWEKMNKTIFDGMSTKQLYRLAFQLLKQQRNSLAARYSLKKALRDLGPTGYLFEKWVARLFEHTNHHTLTSLILEGNAVSHEVDVIAQKDNDLLLIECKFRNTVDAKVSVTNPMYFLSRFVDLSDKEFNFFDRPIKFTQAWLVTNAYLTKDAIEFANYYKLNLLSWDYPNGLSIKNRVDSAGLYPLTCLTSINTQEKDKLLSLNYMLVKDILDEPRILEHLNTTTYRRKKIYQEANELVYGFPVNPE</sequence>
<keyword evidence="5" id="KW-0255">Endonuclease</keyword>
<feature type="domain" description="ATP-cone" evidence="4">
    <location>
        <begin position="1"/>
        <end position="82"/>
    </location>
</feature>
<dbReference type="Proteomes" id="UP001589774">
    <property type="component" value="Unassembled WGS sequence"/>
</dbReference>
<dbReference type="Pfam" id="PF04471">
    <property type="entry name" value="Mrr_cat"/>
    <property type="match status" value="1"/>
</dbReference>
<dbReference type="InterPro" id="IPR007560">
    <property type="entry name" value="Restrct_endonuc_IV_Mrr"/>
</dbReference>
<keyword evidence="1 3" id="KW-0547">Nucleotide-binding</keyword>
<dbReference type="EMBL" id="JBHLWO010000002">
    <property type="protein sequence ID" value="MFC0319775.1"/>
    <property type="molecule type" value="Genomic_DNA"/>
</dbReference>
<protein>
    <submittedName>
        <fullName evidence="5">Restriction endonuclease</fullName>
        <ecNumber evidence="5">3.1.21.-</ecNumber>
    </submittedName>
</protein>
<dbReference type="InterPro" id="IPR005144">
    <property type="entry name" value="ATP-cone_dom"/>
</dbReference>
<dbReference type="GO" id="GO:0004519">
    <property type="term" value="F:endonuclease activity"/>
    <property type="evidence" value="ECO:0007669"/>
    <property type="project" value="UniProtKB-KW"/>
</dbReference>
<keyword evidence="5" id="KW-0378">Hydrolase</keyword>
<keyword evidence="5" id="KW-0540">Nuclease</keyword>
<evidence type="ECO:0000256" key="2">
    <source>
        <dbReference type="ARBA" id="ARBA00022840"/>
    </source>
</evidence>
<evidence type="ECO:0000256" key="1">
    <source>
        <dbReference type="ARBA" id="ARBA00022741"/>
    </source>
</evidence>
<evidence type="ECO:0000259" key="4">
    <source>
        <dbReference type="PROSITE" id="PS51161"/>
    </source>
</evidence>
<dbReference type="PROSITE" id="PS51161">
    <property type="entry name" value="ATP_CONE"/>
    <property type="match status" value="1"/>
</dbReference>
<evidence type="ECO:0000256" key="3">
    <source>
        <dbReference type="PROSITE-ProRule" id="PRU00492"/>
    </source>
</evidence>
<keyword evidence="6" id="KW-1185">Reference proteome</keyword>
<dbReference type="SUPFAM" id="SSF52980">
    <property type="entry name" value="Restriction endonuclease-like"/>
    <property type="match status" value="1"/>
</dbReference>
<evidence type="ECO:0000313" key="6">
    <source>
        <dbReference type="Proteomes" id="UP001589774"/>
    </source>
</evidence>
<dbReference type="InterPro" id="IPR011335">
    <property type="entry name" value="Restrct_endonuc-II-like"/>
</dbReference>
<reference evidence="5 6" key="1">
    <citation type="submission" date="2024-09" db="EMBL/GenBank/DDBJ databases">
        <authorList>
            <person name="Sun Q."/>
            <person name="Mori K."/>
        </authorList>
    </citation>
    <scope>NUCLEOTIDE SEQUENCE [LARGE SCALE GENOMIC DNA]</scope>
    <source>
        <strain evidence="5 6">CCM 7765</strain>
    </source>
</reference>
<proteinExistence type="predicted"/>
<dbReference type="InterPro" id="IPR011856">
    <property type="entry name" value="tRNA_endonuc-like_dom_sf"/>
</dbReference>
<keyword evidence="2 3" id="KW-0067">ATP-binding</keyword>
<gene>
    <name evidence="5" type="ORF">ACFFI0_15745</name>
</gene>
<comment type="caution">
    <text evidence="5">The sequence shown here is derived from an EMBL/GenBank/DDBJ whole genome shotgun (WGS) entry which is preliminary data.</text>
</comment>
<dbReference type="GO" id="GO:0016787">
    <property type="term" value="F:hydrolase activity"/>
    <property type="evidence" value="ECO:0007669"/>
    <property type="project" value="UniProtKB-KW"/>
</dbReference>
<organism evidence="5 6">
    <name type="scientific">Olivibacter oleidegradans</name>
    <dbReference type="NCBI Taxonomy" id="760123"/>
    <lineage>
        <taxon>Bacteria</taxon>
        <taxon>Pseudomonadati</taxon>
        <taxon>Bacteroidota</taxon>
        <taxon>Sphingobacteriia</taxon>
        <taxon>Sphingobacteriales</taxon>
        <taxon>Sphingobacteriaceae</taxon>
        <taxon>Olivibacter</taxon>
    </lineage>
</organism>
<dbReference type="Gene3D" id="3.40.1350.10">
    <property type="match status" value="1"/>
</dbReference>